<dbReference type="AlphaFoldDB" id="A0AAV2T0W4"/>
<name>A0AAV2T0W4_CALDB</name>
<feature type="compositionally biased region" description="Basic residues" evidence="1">
    <location>
        <begin position="101"/>
        <end position="111"/>
    </location>
</feature>
<feature type="compositionally biased region" description="Basic and acidic residues" evidence="1">
    <location>
        <begin position="77"/>
        <end position="86"/>
    </location>
</feature>
<feature type="compositionally biased region" description="Acidic residues" evidence="1">
    <location>
        <begin position="296"/>
        <end position="309"/>
    </location>
</feature>
<reference evidence="2" key="1">
    <citation type="submission" date="2024-06" db="EMBL/GenBank/DDBJ databases">
        <authorList>
            <person name="Liu X."/>
            <person name="Lenzi L."/>
            <person name="Haldenby T S."/>
            <person name="Uol C."/>
        </authorList>
    </citation>
    <scope>NUCLEOTIDE SEQUENCE</scope>
</reference>
<accession>A0AAV2T0W4</accession>
<feature type="region of interest" description="Disordered" evidence="1">
    <location>
        <begin position="201"/>
        <end position="230"/>
    </location>
</feature>
<feature type="region of interest" description="Disordered" evidence="1">
    <location>
        <begin position="77"/>
        <end position="115"/>
    </location>
</feature>
<evidence type="ECO:0000256" key="1">
    <source>
        <dbReference type="SAM" id="MobiDB-lite"/>
    </source>
</evidence>
<dbReference type="Proteomes" id="UP001497525">
    <property type="component" value="Unassembled WGS sequence"/>
</dbReference>
<dbReference type="EMBL" id="CAXLJL010000014">
    <property type="protein sequence ID" value="CAL5129722.1"/>
    <property type="molecule type" value="Genomic_DNA"/>
</dbReference>
<proteinExistence type="predicted"/>
<sequence length="318" mass="35440">MSSSNEADSLYRIRTSSADIVHDNFCQRQMDVFASLAGLEAAHVEVTKATKDERKAVQKASWRRATPAPENLVAEKECRDHAHQSERQAGQQQFDSEFRKPKLPKPHRKTVRRDPKKWTHYTLADVDEDGGVHCGDGSSSDSNFAIAASFLNELRERHVVSNNEEEMDVLSESEAGNKQPHRILFRPTSGLKRSRTDCHSGQLLAEHSPTRSAAADHYRSEEDSALNDSSLAACSSVDPATDDETKEHTVAFCQRRQKRHIRTRISDSSDVIGDGAVTRSDSESIEELVEQSSESCIDDEDNQEDEDVGNDGVVDYLA</sequence>
<organism evidence="2 3">
    <name type="scientific">Calicophoron daubneyi</name>
    <name type="common">Rumen fluke</name>
    <name type="synonym">Paramphistomum daubneyi</name>
    <dbReference type="NCBI Taxonomy" id="300641"/>
    <lineage>
        <taxon>Eukaryota</taxon>
        <taxon>Metazoa</taxon>
        <taxon>Spiralia</taxon>
        <taxon>Lophotrochozoa</taxon>
        <taxon>Platyhelminthes</taxon>
        <taxon>Trematoda</taxon>
        <taxon>Digenea</taxon>
        <taxon>Plagiorchiida</taxon>
        <taxon>Pronocephalata</taxon>
        <taxon>Paramphistomoidea</taxon>
        <taxon>Paramphistomidae</taxon>
        <taxon>Calicophoron</taxon>
    </lineage>
</organism>
<dbReference type="Pfam" id="PF15264">
    <property type="entry name" value="TSSC4"/>
    <property type="match status" value="1"/>
</dbReference>
<evidence type="ECO:0008006" key="4">
    <source>
        <dbReference type="Google" id="ProtNLM"/>
    </source>
</evidence>
<evidence type="ECO:0000313" key="3">
    <source>
        <dbReference type="Proteomes" id="UP001497525"/>
    </source>
</evidence>
<evidence type="ECO:0000313" key="2">
    <source>
        <dbReference type="EMBL" id="CAL5129722.1"/>
    </source>
</evidence>
<feature type="region of interest" description="Disordered" evidence="1">
    <location>
        <begin position="264"/>
        <end position="318"/>
    </location>
</feature>
<protein>
    <recommendedName>
        <fullName evidence="4">Protein TSSC4</fullName>
    </recommendedName>
</protein>
<gene>
    <name evidence="2" type="ORF">CDAUBV1_LOCUS795</name>
</gene>
<dbReference type="InterPro" id="IPR029338">
    <property type="entry name" value="TSSC4"/>
</dbReference>
<comment type="caution">
    <text evidence="2">The sequence shown here is derived from an EMBL/GenBank/DDBJ whole genome shotgun (WGS) entry which is preliminary data.</text>
</comment>